<protein>
    <submittedName>
        <fullName evidence="1">Uncharacterized protein</fullName>
    </submittedName>
</protein>
<evidence type="ECO:0000313" key="1">
    <source>
        <dbReference type="EMBL" id="KDQ60114.1"/>
    </source>
</evidence>
<proteinExistence type="predicted"/>
<reference evidence="2" key="1">
    <citation type="journal article" date="2014" name="Proc. Natl. Acad. Sci. U.S.A.">
        <title>Extensive sampling of basidiomycete genomes demonstrates inadequacy of the white-rot/brown-rot paradigm for wood decay fungi.</title>
        <authorList>
            <person name="Riley R."/>
            <person name="Salamov A.A."/>
            <person name="Brown D.W."/>
            <person name="Nagy L.G."/>
            <person name="Floudas D."/>
            <person name="Held B.W."/>
            <person name="Levasseur A."/>
            <person name="Lombard V."/>
            <person name="Morin E."/>
            <person name="Otillar R."/>
            <person name="Lindquist E.A."/>
            <person name="Sun H."/>
            <person name="LaButti K.M."/>
            <person name="Schmutz J."/>
            <person name="Jabbour D."/>
            <person name="Luo H."/>
            <person name="Baker S.E."/>
            <person name="Pisabarro A.G."/>
            <person name="Walton J.D."/>
            <person name="Blanchette R.A."/>
            <person name="Henrissat B."/>
            <person name="Martin F."/>
            <person name="Cullen D."/>
            <person name="Hibbett D.S."/>
            <person name="Grigoriev I.V."/>
        </authorList>
    </citation>
    <scope>NUCLEOTIDE SEQUENCE [LARGE SCALE GENOMIC DNA]</scope>
    <source>
        <strain evidence="2">MUCL 33604</strain>
    </source>
</reference>
<accession>A0A067PZI1</accession>
<dbReference type="InParanoid" id="A0A067PZI1"/>
<organism evidence="1 2">
    <name type="scientific">Jaapia argillacea MUCL 33604</name>
    <dbReference type="NCBI Taxonomy" id="933084"/>
    <lineage>
        <taxon>Eukaryota</taxon>
        <taxon>Fungi</taxon>
        <taxon>Dikarya</taxon>
        <taxon>Basidiomycota</taxon>
        <taxon>Agaricomycotina</taxon>
        <taxon>Agaricomycetes</taxon>
        <taxon>Agaricomycetidae</taxon>
        <taxon>Jaapiales</taxon>
        <taxon>Jaapiaceae</taxon>
        <taxon>Jaapia</taxon>
    </lineage>
</organism>
<keyword evidence="2" id="KW-1185">Reference proteome</keyword>
<evidence type="ECO:0000313" key="2">
    <source>
        <dbReference type="Proteomes" id="UP000027265"/>
    </source>
</evidence>
<sequence>MHLFGCMYASSTISFATSELFILASTALSTRLPETRVAATSFTLESVGTFTQSYTCLFVGLNRFGLIRAVLTPQWIPAREMFAPLIHCLSVHGPSLHEEPGYVTDVQQPFLGKRSGCLFPLCHCVKAYL</sequence>
<name>A0A067PZI1_9AGAM</name>
<dbReference type="Proteomes" id="UP000027265">
    <property type="component" value="Unassembled WGS sequence"/>
</dbReference>
<dbReference type="AlphaFoldDB" id="A0A067PZI1"/>
<dbReference type="EMBL" id="KL197714">
    <property type="protein sequence ID" value="KDQ60114.1"/>
    <property type="molecule type" value="Genomic_DNA"/>
</dbReference>
<gene>
    <name evidence="1" type="ORF">JAAARDRAFT_595888</name>
</gene>
<dbReference type="HOGENOM" id="CLU_1943129_0_0_1"/>